<dbReference type="OrthoDB" id="10313744at2759"/>
<evidence type="ECO:0000313" key="1">
    <source>
        <dbReference type="EMBL" id="KMZ89829.1"/>
    </source>
</evidence>
<evidence type="ECO:0000313" key="2">
    <source>
        <dbReference type="Proteomes" id="UP000053776"/>
    </source>
</evidence>
<reference evidence="1 2" key="1">
    <citation type="submission" date="2011-08" db="EMBL/GenBank/DDBJ databases">
        <title>The Genome Sequence of Plasmodium vivax Mauritania I.</title>
        <authorList>
            <consortium name="The Broad Institute Genome Sequencing Platform"/>
            <consortium name="The Broad Institute Genome Sequencing Center for Infectious Disease"/>
            <person name="Neafsey D."/>
            <person name="Carlton J."/>
            <person name="Barnwell J."/>
            <person name="Collins W."/>
            <person name="Escalante A."/>
            <person name="Mullikin J."/>
            <person name="Saul A."/>
            <person name="Guigo R."/>
            <person name="Camara F."/>
            <person name="Young S.K."/>
            <person name="Zeng Q."/>
            <person name="Gargeya S."/>
            <person name="Fitzgerald M."/>
            <person name="Haas B."/>
            <person name="Abouelleil A."/>
            <person name="Alvarado L."/>
            <person name="Arachchi H.M."/>
            <person name="Berlin A."/>
            <person name="Brown A."/>
            <person name="Chapman S.B."/>
            <person name="Chen Z."/>
            <person name="Dunbar C."/>
            <person name="Freedman E."/>
            <person name="Gearin G."/>
            <person name="Gellesch M."/>
            <person name="Goldberg J."/>
            <person name="Griggs A."/>
            <person name="Gujja S."/>
            <person name="Heiman D."/>
            <person name="Howarth C."/>
            <person name="Larson L."/>
            <person name="Lui A."/>
            <person name="MacDonald P.J.P."/>
            <person name="Montmayeur A."/>
            <person name="Murphy C."/>
            <person name="Neiman D."/>
            <person name="Pearson M."/>
            <person name="Priest M."/>
            <person name="Roberts A."/>
            <person name="Saif S."/>
            <person name="Shea T."/>
            <person name="Shenoy N."/>
            <person name="Sisk P."/>
            <person name="Stolte C."/>
            <person name="Sykes S."/>
            <person name="Wortman J."/>
            <person name="Nusbaum C."/>
            <person name="Birren B."/>
        </authorList>
    </citation>
    <scope>NUCLEOTIDE SEQUENCE [LARGE SCALE GENOMIC DNA]</scope>
    <source>
        <strain evidence="1 2">Mauritania I</strain>
    </source>
</reference>
<dbReference type="Proteomes" id="UP000053776">
    <property type="component" value="Unassembled WGS sequence"/>
</dbReference>
<dbReference type="AlphaFoldDB" id="A0A0J9T412"/>
<proteinExistence type="predicted"/>
<accession>A0A0J9T412</accession>
<evidence type="ECO:0008006" key="3">
    <source>
        <dbReference type="Google" id="ProtNLM"/>
    </source>
</evidence>
<dbReference type="EMBL" id="KQ235125">
    <property type="protein sequence ID" value="KMZ89829.1"/>
    <property type="molecule type" value="Genomic_DNA"/>
</dbReference>
<name>A0A0J9T412_PLAVI</name>
<gene>
    <name evidence="1" type="ORF">PVMG_05994</name>
</gene>
<sequence>MTIINRRNINIIHGVKFGAILTHIHNKNKDDIDSWINGYKNKLTEYLNKNPQIWNKDPGKYCTNLNYIIDFIVQGINNLKMIEGIRWALRVQEISRDTLRKITSSKCTRDLDNFENKNLLFKKLMLDLCEDIEFIKKKIKILPYNKCLRVISRLKYRNDTLMKLYHTFVNKSIFDLKDKCSISFIYNNLSNINCNKGQEQPSVTGSFERGTVTASSSAVRADTQVEGKIKETKEEEALETESLQDSGFGDGLDNTEPVYPNLEDLQIGLPDNEDPPKLDTTYAAASLAGVSLFGTILYKVKYHYIKKKLCKIFLFYINNY</sequence>
<protein>
    <recommendedName>
        <fullName evidence="3">Pv-fam-c protein</fullName>
    </recommendedName>
</protein>
<organism evidence="1 2">
    <name type="scientific">Plasmodium vivax Mauritania I</name>
    <dbReference type="NCBI Taxonomy" id="1035515"/>
    <lineage>
        <taxon>Eukaryota</taxon>
        <taxon>Sar</taxon>
        <taxon>Alveolata</taxon>
        <taxon>Apicomplexa</taxon>
        <taxon>Aconoidasida</taxon>
        <taxon>Haemosporida</taxon>
        <taxon>Plasmodiidae</taxon>
        <taxon>Plasmodium</taxon>
        <taxon>Plasmodium (Plasmodium)</taxon>
    </lineage>
</organism>